<dbReference type="Gene3D" id="3.30.70.270">
    <property type="match status" value="1"/>
</dbReference>
<dbReference type="SMART" id="SM00267">
    <property type="entry name" value="GGDEF"/>
    <property type="match status" value="1"/>
</dbReference>
<dbReference type="Pfam" id="PF00563">
    <property type="entry name" value="EAL"/>
    <property type="match status" value="1"/>
</dbReference>
<sequence length="698" mass="77376">MLIDNDLTMRLLLRQSLEQHGFRVEEASGGKQALEMLTHLQPDIILLDVAMPDMDGYAVCQQLRQRSGFEHTPVVVVTGIEDVNSVNHAYKVGATDFVSKPINWTIFGHRMRYILRSSQAFTGLKTSEARSNALLRAIPDMIFRQDGAGRYIDFQGGQGDMLLMPPERFIGKMMEDVLPHEIAEPALQHLRRVLSSGSAQRFEYQLEIDGTMCYFEARMVASGENEVTSLVRDITDQKLYADQIQQLAFYDNLTDLPNRRLFYEHLEHEIRQCDRTDGVLAILFLDLDRFKVINDTLGHSTGDAVLVEVGRRLTDCVRSADAVARPGHEDSMTSVARLGGDEFTMLLGGIQDARDSEPVARRILEALFVPISVEGRDLFVTPSIGIATYPADGSDAGTLLKNADAAMYKAKEEGRNCIRFYSNSINDRALARFTLEADLRKALDEDGLEVYYQPQVDLRTGKATGMEALVRWNHPQRGFISPSDFIPVAEEAGLIDGLSRWVMHTACAQARAWSQQGAGEVRMAVNLSARQFYAGNLAHVVADVLASTGLPSRLLEVELTEGMVMKDPKVTLDALEALKGMGVSIAVDDFGTGYSSLAYLKKYPLDVLKIDRSFVRDIATDPDDAAIARAIIVMAKSLGMVVIGEGVETEQQLAFLRENGCDQAQGYLMARPASAGDAEKYLRGHLLITDHFRKQAVD</sequence>
<dbReference type="Gene3D" id="3.20.20.450">
    <property type="entry name" value="EAL domain"/>
    <property type="match status" value="1"/>
</dbReference>
<dbReference type="PANTHER" id="PTHR44757:SF2">
    <property type="entry name" value="BIOFILM ARCHITECTURE MAINTENANCE PROTEIN MBAA"/>
    <property type="match status" value="1"/>
</dbReference>
<feature type="domain" description="EAL" evidence="5">
    <location>
        <begin position="432"/>
        <end position="686"/>
    </location>
</feature>
<proteinExistence type="predicted"/>
<dbReference type="PANTHER" id="PTHR44757">
    <property type="entry name" value="DIGUANYLATE CYCLASE DGCP"/>
    <property type="match status" value="1"/>
</dbReference>
<evidence type="ECO:0000259" key="5">
    <source>
        <dbReference type="PROSITE" id="PS50883"/>
    </source>
</evidence>
<dbReference type="PROSITE" id="PS50110">
    <property type="entry name" value="RESPONSE_REGULATORY"/>
    <property type="match status" value="1"/>
</dbReference>
<dbReference type="CDD" id="cd01948">
    <property type="entry name" value="EAL"/>
    <property type="match status" value="1"/>
</dbReference>
<evidence type="ECO:0000256" key="2">
    <source>
        <dbReference type="ARBA" id="ARBA00022636"/>
    </source>
</evidence>
<evidence type="ECO:0000313" key="8">
    <source>
        <dbReference type="Proteomes" id="UP000295707"/>
    </source>
</evidence>
<feature type="domain" description="GGDEF" evidence="6">
    <location>
        <begin position="278"/>
        <end position="423"/>
    </location>
</feature>
<dbReference type="InterPro" id="IPR013656">
    <property type="entry name" value="PAS_4"/>
</dbReference>
<evidence type="ECO:0000259" key="6">
    <source>
        <dbReference type="PROSITE" id="PS50887"/>
    </source>
</evidence>
<dbReference type="Gene3D" id="3.30.450.20">
    <property type="entry name" value="PAS domain"/>
    <property type="match status" value="1"/>
</dbReference>
<dbReference type="InterPro" id="IPR000160">
    <property type="entry name" value="GGDEF_dom"/>
</dbReference>
<name>A0A4R1H763_9GAMM</name>
<feature type="domain" description="Response regulatory" evidence="4">
    <location>
        <begin position="1"/>
        <end position="115"/>
    </location>
</feature>
<dbReference type="InterPro" id="IPR011006">
    <property type="entry name" value="CheY-like_superfamily"/>
</dbReference>
<evidence type="ECO:0000256" key="1">
    <source>
        <dbReference type="ARBA" id="ARBA00012282"/>
    </source>
</evidence>
<dbReference type="Pfam" id="PF00990">
    <property type="entry name" value="GGDEF"/>
    <property type="match status" value="2"/>
</dbReference>
<reference evidence="7 8" key="1">
    <citation type="submission" date="2019-03" db="EMBL/GenBank/DDBJ databases">
        <title>Genomic Encyclopedia of Type Strains, Phase IV (KMG-IV): sequencing the most valuable type-strain genomes for metagenomic binning, comparative biology and taxonomic classification.</title>
        <authorList>
            <person name="Goeker M."/>
        </authorList>
    </citation>
    <scope>NUCLEOTIDE SEQUENCE [LARGE SCALE GENOMIC DNA]</scope>
    <source>
        <strain evidence="7 8">DSM 19610</strain>
    </source>
</reference>
<dbReference type="Proteomes" id="UP000295707">
    <property type="component" value="Unassembled WGS sequence"/>
</dbReference>
<keyword evidence="8" id="KW-1185">Reference proteome</keyword>
<accession>A0A4R1H763</accession>
<dbReference type="InterPro" id="IPR035919">
    <property type="entry name" value="EAL_sf"/>
</dbReference>
<dbReference type="Pfam" id="PF00072">
    <property type="entry name" value="Response_reg"/>
    <property type="match status" value="1"/>
</dbReference>
<organism evidence="7 8">
    <name type="scientific">Thiogranum longum</name>
    <dbReference type="NCBI Taxonomy" id="1537524"/>
    <lineage>
        <taxon>Bacteria</taxon>
        <taxon>Pseudomonadati</taxon>
        <taxon>Pseudomonadota</taxon>
        <taxon>Gammaproteobacteria</taxon>
        <taxon>Chromatiales</taxon>
        <taxon>Ectothiorhodospiraceae</taxon>
        <taxon>Thiogranum</taxon>
    </lineage>
</organism>
<dbReference type="AlphaFoldDB" id="A0A4R1H763"/>
<dbReference type="SUPFAM" id="SSF55785">
    <property type="entry name" value="PYP-like sensor domain (PAS domain)"/>
    <property type="match status" value="1"/>
</dbReference>
<protein>
    <recommendedName>
        <fullName evidence="1">cyclic-guanylate-specific phosphodiesterase</fullName>
        <ecNumber evidence="1">3.1.4.52</ecNumber>
    </recommendedName>
</protein>
<dbReference type="Gene3D" id="3.40.50.2300">
    <property type="match status" value="1"/>
</dbReference>
<dbReference type="InterPro" id="IPR001633">
    <property type="entry name" value="EAL_dom"/>
</dbReference>
<evidence type="ECO:0000313" key="7">
    <source>
        <dbReference type="EMBL" id="TCK17028.1"/>
    </source>
</evidence>
<keyword evidence="2" id="KW-0973">c-di-GMP</keyword>
<dbReference type="FunFam" id="3.20.20.450:FF:000001">
    <property type="entry name" value="Cyclic di-GMP phosphodiesterase yahA"/>
    <property type="match status" value="1"/>
</dbReference>
<comment type="caution">
    <text evidence="7">The sequence shown here is derived from an EMBL/GenBank/DDBJ whole genome shotgun (WGS) entry which is preliminary data.</text>
</comment>
<dbReference type="NCBIfam" id="TIGR00254">
    <property type="entry name" value="GGDEF"/>
    <property type="match status" value="1"/>
</dbReference>
<dbReference type="InterPro" id="IPR001789">
    <property type="entry name" value="Sig_transdc_resp-reg_receiver"/>
</dbReference>
<gene>
    <name evidence="7" type="ORF">DFR30_0248</name>
</gene>
<dbReference type="InterPro" id="IPR043128">
    <property type="entry name" value="Rev_trsase/Diguanyl_cyclase"/>
</dbReference>
<evidence type="ECO:0000256" key="3">
    <source>
        <dbReference type="PROSITE-ProRule" id="PRU00169"/>
    </source>
</evidence>
<dbReference type="GO" id="GO:0000160">
    <property type="term" value="P:phosphorelay signal transduction system"/>
    <property type="evidence" value="ECO:0007669"/>
    <property type="project" value="InterPro"/>
</dbReference>
<dbReference type="Pfam" id="PF08448">
    <property type="entry name" value="PAS_4"/>
    <property type="match status" value="1"/>
</dbReference>
<keyword evidence="3" id="KW-0597">Phosphoprotein</keyword>
<dbReference type="SUPFAM" id="SSF141868">
    <property type="entry name" value="EAL domain-like"/>
    <property type="match status" value="1"/>
</dbReference>
<dbReference type="InterPro" id="IPR052155">
    <property type="entry name" value="Biofilm_reg_signaling"/>
</dbReference>
<dbReference type="GO" id="GO:0071111">
    <property type="term" value="F:cyclic-guanylate-specific phosphodiesterase activity"/>
    <property type="evidence" value="ECO:0007669"/>
    <property type="project" value="UniProtKB-EC"/>
</dbReference>
<dbReference type="InterPro" id="IPR029787">
    <property type="entry name" value="Nucleotide_cyclase"/>
</dbReference>
<dbReference type="SUPFAM" id="SSF55073">
    <property type="entry name" value="Nucleotide cyclase"/>
    <property type="match status" value="1"/>
</dbReference>
<evidence type="ECO:0000259" key="4">
    <source>
        <dbReference type="PROSITE" id="PS50110"/>
    </source>
</evidence>
<dbReference type="PROSITE" id="PS50887">
    <property type="entry name" value="GGDEF"/>
    <property type="match status" value="1"/>
</dbReference>
<dbReference type="SMART" id="SM00448">
    <property type="entry name" value="REC"/>
    <property type="match status" value="1"/>
</dbReference>
<dbReference type="InterPro" id="IPR035965">
    <property type="entry name" value="PAS-like_dom_sf"/>
</dbReference>
<dbReference type="EMBL" id="SMFX01000001">
    <property type="protein sequence ID" value="TCK17028.1"/>
    <property type="molecule type" value="Genomic_DNA"/>
</dbReference>
<dbReference type="SUPFAM" id="SSF52172">
    <property type="entry name" value="CheY-like"/>
    <property type="match status" value="1"/>
</dbReference>
<dbReference type="CDD" id="cd01949">
    <property type="entry name" value="GGDEF"/>
    <property type="match status" value="1"/>
</dbReference>
<dbReference type="EC" id="3.1.4.52" evidence="1"/>
<dbReference type="SMART" id="SM00052">
    <property type="entry name" value="EAL"/>
    <property type="match status" value="1"/>
</dbReference>
<feature type="modified residue" description="4-aspartylphosphate" evidence="3">
    <location>
        <position position="48"/>
    </location>
</feature>
<dbReference type="PROSITE" id="PS50883">
    <property type="entry name" value="EAL"/>
    <property type="match status" value="1"/>
</dbReference>